<comment type="cofactor">
    <cofactor evidence="11">
        <name>FAD</name>
        <dbReference type="ChEBI" id="CHEBI:57692"/>
    </cofactor>
    <text evidence="11">Binds 1 FAD per subunit.</text>
</comment>
<evidence type="ECO:0000256" key="1">
    <source>
        <dbReference type="ARBA" id="ARBA00002600"/>
    </source>
</evidence>
<comment type="similarity">
    <text evidence="3 11">Belongs to the protoporphyrinogen/coproporphyrinogen oxidase family. Protoporphyrinogen oxidase subfamily.</text>
</comment>
<keyword evidence="7 11" id="KW-0560">Oxidoreductase</keyword>
<evidence type="ECO:0000313" key="13">
    <source>
        <dbReference type="EMBL" id="EFP80675.2"/>
    </source>
</evidence>
<dbReference type="Proteomes" id="UP000008783">
    <property type="component" value="Unassembled WGS sequence"/>
</dbReference>
<dbReference type="GO" id="GO:0005743">
    <property type="term" value="C:mitochondrial inner membrane"/>
    <property type="evidence" value="ECO:0000318"/>
    <property type="project" value="GO_Central"/>
</dbReference>
<dbReference type="eggNOG" id="KOG1276">
    <property type="taxonomic scope" value="Eukaryota"/>
</dbReference>
<evidence type="ECO:0000256" key="5">
    <source>
        <dbReference type="ARBA" id="ARBA00022630"/>
    </source>
</evidence>
<dbReference type="InParanoid" id="E3K914"/>
<dbReference type="RefSeq" id="XP_003325094.2">
    <property type="nucleotide sequence ID" value="XM_003325046.2"/>
</dbReference>
<evidence type="ECO:0000256" key="4">
    <source>
        <dbReference type="ARBA" id="ARBA00012867"/>
    </source>
</evidence>
<evidence type="ECO:0000256" key="10">
    <source>
        <dbReference type="ARBA" id="ARBA00047554"/>
    </source>
</evidence>
<dbReference type="Gene3D" id="3.50.50.60">
    <property type="entry name" value="FAD/NAD(P)-binding domain"/>
    <property type="match status" value="1"/>
</dbReference>
<evidence type="ECO:0000256" key="2">
    <source>
        <dbReference type="ARBA" id="ARBA00005073"/>
    </source>
</evidence>
<evidence type="ECO:0000256" key="8">
    <source>
        <dbReference type="ARBA" id="ARBA00023133"/>
    </source>
</evidence>
<dbReference type="SUPFAM" id="SSF51905">
    <property type="entry name" value="FAD/NAD(P)-binding domain"/>
    <property type="match status" value="1"/>
</dbReference>
<dbReference type="Pfam" id="PF01593">
    <property type="entry name" value="Amino_oxidase"/>
    <property type="match status" value="1"/>
</dbReference>
<evidence type="ECO:0000259" key="12">
    <source>
        <dbReference type="Pfam" id="PF01593"/>
    </source>
</evidence>
<dbReference type="FunCoup" id="E3K914">
    <property type="interactions" value="214"/>
</dbReference>
<dbReference type="NCBIfam" id="TIGR00562">
    <property type="entry name" value="proto_IX_ox"/>
    <property type="match status" value="1"/>
</dbReference>
<keyword evidence="9 11" id="KW-0627">Porphyrin biosynthesis</keyword>
<dbReference type="HOGENOM" id="CLU_009629_1_0_1"/>
<comment type="pathway">
    <text evidence="2 11">Porphyrin-containing compound metabolism; protoporphyrin-IX biosynthesis; protoporphyrin-IX from protoporphyrinogen-IX: step 1/1.</text>
</comment>
<dbReference type="AlphaFoldDB" id="E3K914"/>
<dbReference type="InterPro" id="IPR050464">
    <property type="entry name" value="Zeta_carotene_desat/Oxidored"/>
</dbReference>
<reference evidence="14" key="2">
    <citation type="journal article" date="2011" name="Proc. Natl. Acad. Sci. U.S.A.">
        <title>Obligate biotrophy features unraveled by the genomic analysis of rust fungi.</title>
        <authorList>
            <person name="Duplessis S."/>
            <person name="Cuomo C.A."/>
            <person name="Lin Y.-C."/>
            <person name="Aerts A."/>
            <person name="Tisserant E."/>
            <person name="Veneault-Fourrey C."/>
            <person name="Joly D.L."/>
            <person name="Hacquard S."/>
            <person name="Amselem J."/>
            <person name="Cantarel B.L."/>
            <person name="Chiu R."/>
            <person name="Coutinho P.M."/>
            <person name="Feau N."/>
            <person name="Field M."/>
            <person name="Frey P."/>
            <person name="Gelhaye E."/>
            <person name="Goldberg J."/>
            <person name="Grabherr M.G."/>
            <person name="Kodira C.D."/>
            <person name="Kohler A."/>
            <person name="Kuees U."/>
            <person name="Lindquist E.A."/>
            <person name="Lucas S.M."/>
            <person name="Mago R."/>
            <person name="Mauceli E."/>
            <person name="Morin E."/>
            <person name="Murat C."/>
            <person name="Pangilinan J.L."/>
            <person name="Park R."/>
            <person name="Pearson M."/>
            <person name="Quesneville H."/>
            <person name="Rouhier N."/>
            <person name="Sakthikumar S."/>
            <person name="Salamov A.A."/>
            <person name="Schmutz J."/>
            <person name="Selles B."/>
            <person name="Shapiro H."/>
            <person name="Tanguay P."/>
            <person name="Tuskan G.A."/>
            <person name="Henrissat B."/>
            <person name="Van de Peer Y."/>
            <person name="Rouze P."/>
            <person name="Ellis J.G."/>
            <person name="Dodds P.N."/>
            <person name="Schein J.E."/>
            <person name="Zhong S."/>
            <person name="Hamelin R.C."/>
            <person name="Grigoriev I.V."/>
            <person name="Szabo L.J."/>
            <person name="Martin F."/>
        </authorList>
    </citation>
    <scope>NUCLEOTIDE SEQUENCE [LARGE SCALE GENOMIC DNA]</scope>
    <source>
        <strain evidence="14">CRL 75-36-700-3 / race SCCL</strain>
    </source>
</reference>
<dbReference type="GeneID" id="10539692"/>
<sequence length="555" mass="61436">MTLLCKKPQRLSAKFIKRYKYQHRYSSAPASTHVINEGSRIGILGGGLAGLTSAYYLSKQLPESNQIIVWEKAHRFGGWVQRSRVDDQNNRTPLVFESGPRSVRPKGLAGLISIELIKDLKLLDSVIIIPKTHPSAQNRYIYTKNGLQKLPSSMLSLLRSIHKRPISLIPGSLLKDIFHTTETSRTRPIDDESISEFISRRFGDGIGEELISGMVHGIYAGDYKTLSVRSSLFKSVWELERKYGGVLNGLRASQKKRAPIDTNHEEETLRKSLNDHSLQDLVDCSVWGLKGGLETLVTSLRDWLEKKPNVILKSSESIESVMPSPDGPSTVTSSLGVYGQIDHLISALPPQVLHSCLGPTLQSRLEVLTTNPSVTVGVVNLAYRSPRRLNPIPPAFGYLIPASIGRELNPHRVLGVVFDSDMMPGVEEEIGGEELTKLTVMMGGHYYSKQPDSIPTNDELIKQACQTIKDQLGIVQEPFSAQAQIQKDCIPQYLVGHHRRMSELHHQLAPFNLSLVGSGYSGVGLNDVVKSARDNVINLIKNGRSTGLEDFDIST</sequence>
<dbReference type="FunFam" id="3.50.50.60:FF:000193">
    <property type="entry name" value="Protoporphyrinogen oxidase"/>
    <property type="match status" value="1"/>
</dbReference>
<reference key="1">
    <citation type="submission" date="2007-01" db="EMBL/GenBank/DDBJ databases">
        <title>The Genome Sequence of Puccinia graminis f. sp. tritici Strain CRL 75-36-700-3.</title>
        <authorList>
            <consortium name="The Broad Institute Genome Sequencing Platform"/>
            <person name="Birren B."/>
            <person name="Lander E."/>
            <person name="Galagan J."/>
            <person name="Nusbaum C."/>
            <person name="Devon K."/>
            <person name="Cuomo C."/>
            <person name="Jaffe D."/>
            <person name="Butler J."/>
            <person name="Alvarez P."/>
            <person name="Gnerre S."/>
            <person name="Grabherr M."/>
            <person name="Mauceli E."/>
            <person name="Brockman W."/>
            <person name="Young S."/>
            <person name="LaButti K."/>
            <person name="Sykes S."/>
            <person name="DeCaprio D."/>
            <person name="Crawford M."/>
            <person name="Koehrsen M."/>
            <person name="Engels R."/>
            <person name="Montgomery P."/>
            <person name="Pearson M."/>
            <person name="Howarth C."/>
            <person name="Larson L."/>
            <person name="White J."/>
            <person name="Zeng Q."/>
            <person name="Kodira C."/>
            <person name="Yandava C."/>
            <person name="Alvarado L."/>
            <person name="O'Leary S."/>
            <person name="Szabo L."/>
            <person name="Dean R."/>
            <person name="Schein J."/>
        </authorList>
    </citation>
    <scope>NUCLEOTIDE SEQUENCE</scope>
    <source>
        <strain>CRL 75-36-700-3</strain>
    </source>
</reference>
<evidence type="ECO:0000313" key="14">
    <source>
        <dbReference type="Proteomes" id="UP000008783"/>
    </source>
</evidence>
<evidence type="ECO:0000256" key="11">
    <source>
        <dbReference type="RuleBase" id="RU367069"/>
    </source>
</evidence>
<organism evidence="13 14">
    <name type="scientific">Puccinia graminis f. sp. tritici (strain CRL 75-36-700-3 / race SCCL)</name>
    <name type="common">Black stem rust fungus</name>
    <dbReference type="NCBI Taxonomy" id="418459"/>
    <lineage>
        <taxon>Eukaryota</taxon>
        <taxon>Fungi</taxon>
        <taxon>Dikarya</taxon>
        <taxon>Basidiomycota</taxon>
        <taxon>Pucciniomycotina</taxon>
        <taxon>Pucciniomycetes</taxon>
        <taxon>Pucciniales</taxon>
        <taxon>Pucciniaceae</taxon>
        <taxon>Puccinia</taxon>
    </lineage>
</organism>
<dbReference type="UniPathway" id="UPA00251">
    <property type="reaction ID" value="UER00324"/>
</dbReference>
<dbReference type="PANTHER" id="PTHR42923">
    <property type="entry name" value="PROTOPORPHYRINOGEN OXIDASE"/>
    <property type="match status" value="1"/>
</dbReference>
<dbReference type="VEuPathDB" id="FungiDB:PGTG_06631"/>
<dbReference type="GO" id="GO:0006782">
    <property type="term" value="P:protoporphyrinogen IX biosynthetic process"/>
    <property type="evidence" value="ECO:0007669"/>
    <property type="project" value="UniProtKB-UniRule"/>
</dbReference>
<evidence type="ECO:0000256" key="9">
    <source>
        <dbReference type="ARBA" id="ARBA00023244"/>
    </source>
</evidence>
<keyword evidence="5 11" id="KW-0285">Flavoprotein</keyword>
<dbReference type="EC" id="1.3.3.4" evidence="4 11"/>
<dbReference type="PANTHER" id="PTHR42923:SF3">
    <property type="entry name" value="PROTOPORPHYRINOGEN OXIDASE"/>
    <property type="match status" value="1"/>
</dbReference>
<dbReference type="STRING" id="418459.E3K914"/>
<dbReference type="SUPFAM" id="SSF54373">
    <property type="entry name" value="FAD-linked reductases, C-terminal domain"/>
    <property type="match status" value="1"/>
</dbReference>
<protein>
    <recommendedName>
        <fullName evidence="4 11">Protoporphyrinogen oxidase</fullName>
        <ecNumber evidence="4 11">1.3.3.4</ecNumber>
    </recommendedName>
</protein>
<proteinExistence type="inferred from homology"/>
<dbReference type="EMBL" id="DS178276">
    <property type="protein sequence ID" value="EFP80675.2"/>
    <property type="molecule type" value="Genomic_DNA"/>
</dbReference>
<dbReference type="InterPro" id="IPR002937">
    <property type="entry name" value="Amino_oxidase"/>
</dbReference>
<comment type="subcellular location">
    <subcellularLocation>
        <location evidence="11">Mitochondrion inner membrane</location>
    </subcellularLocation>
</comment>
<name>E3K914_PUCGT</name>
<dbReference type="GO" id="GO:0004729">
    <property type="term" value="F:oxygen-dependent protoporphyrinogen oxidase activity"/>
    <property type="evidence" value="ECO:0000318"/>
    <property type="project" value="GO_Central"/>
</dbReference>
<evidence type="ECO:0000256" key="7">
    <source>
        <dbReference type="ARBA" id="ARBA00023002"/>
    </source>
</evidence>
<dbReference type="KEGG" id="pgr:PGTG_06631"/>
<feature type="domain" description="Amine oxidase" evidence="12">
    <location>
        <begin position="48"/>
        <end position="533"/>
    </location>
</feature>
<evidence type="ECO:0000256" key="6">
    <source>
        <dbReference type="ARBA" id="ARBA00022827"/>
    </source>
</evidence>
<keyword evidence="8 11" id="KW-0350">Heme biosynthesis</keyword>
<keyword evidence="14" id="KW-1185">Reference proteome</keyword>
<accession>E3K914</accession>
<keyword evidence="6 11" id="KW-0274">FAD</keyword>
<dbReference type="InterPro" id="IPR036188">
    <property type="entry name" value="FAD/NAD-bd_sf"/>
</dbReference>
<dbReference type="OrthoDB" id="438553at2759"/>
<gene>
    <name evidence="13" type="ORF">PGTG_06631</name>
</gene>
<comment type="catalytic activity">
    <reaction evidence="10 11">
        <text>protoporphyrinogen IX + 3 O2 = protoporphyrin IX + 3 H2O2</text>
        <dbReference type="Rhea" id="RHEA:25576"/>
        <dbReference type="ChEBI" id="CHEBI:15379"/>
        <dbReference type="ChEBI" id="CHEBI:16240"/>
        <dbReference type="ChEBI" id="CHEBI:57306"/>
        <dbReference type="ChEBI" id="CHEBI:57307"/>
        <dbReference type="EC" id="1.3.3.4"/>
    </reaction>
</comment>
<evidence type="ECO:0000256" key="3">
    <source>
        <dbReference type="ARBA" id="ARBA00010551"/>
    </source>
</evidence>
<dbReference type="InterPro" id="IPR004572">
    <property type="entry name" value="Protoporphyrinogen_oxidase"/>
</dbReference>
<comment type="function">
    <text evidence="1 11">Catalyzes the 6-electron oxidation of protoporphyrinogen-IX to form protoporphyrin-IX.</text>
</comment>